<feature type="region of interest" description="Disordered" evidence="1">
    <location>
        <begin position="151"/>
        <end position="170"/>
    </location>
</feature>
<evidence type="ECO:0000313" key="3">
    <source>
        <dbReference type="EMBL" id="RDU69241.1"/>
    </source>
</evidence>
<dbReference type="Proteomes" id="UP000257067">
    <property type="component" value="Unassembled WGS sequence"/>
</dbReference>
<evidence type="ECO:0000256" key="1">
    <source>
        <dbReference type="SAM" id="MobiDB-lite"/>
    </source>
</evidence>
<protein>
    <submittedName>
        <fullName evidence="3">Uncharacterized protein</fullName>
    </submittedName>
</protein>
<evidence type="ECO:0000313" key="4">
    <source>
        <dbReference type="Proteomes" id="UP000257067"/>
    </source>
</evidence>
<accession>A0A3D8IXE9</accession>
<name>A0A3D8IXE9_9HELI</name>
<keyword evidence="2" id="KW-0812">Transmembrane</keyword>
<gene>
    <name evidence="3" type="ORF">CQA62_03620</name>
</gene>
<keyword evidence="2" id="KW-1133">Transmembrane helix</keyword>
<dbReference type="AlphaFoldDB" id="A0A3D8IXE9"/>
<keyword evidence="2" id="KW-0472">Membrane</keyword>
<proteinExistence type="predicted"/>
<reference evidence="3 4" key="1">
    <citation type="submission" date="2018-04" db="EMBL/GenBank/DDBJ databases">
        <title>Novel Campyloabacter and Helicobacter Species and Strains.</title>
        <authorList>
            <person name="Mannion A.J."/>
            <person name="Shen Z."/>
            <person name="Fox J.G."/>
        </authorList>
    </citation>
    <scope>NUCLEOTIDE SEQUENCE [LARGE SCALE GENOMIC DNA]</scope>
    <source>
        <strain evidence="3 4">ATCC 700242</strain>
    </source>
</reference>
<sequence>MDNALEKLRQIGIEKIQEDTNLDLTKIDCILNKRFEKLDSVRARGFINILQRQYDLDLSSWFQEYKEFHQTLLQEKKDEDCVVVHSKKNSYLVWGALGVLGIVGAILLFSLIPKASTDLETTKKTMQEPQITQELIIEEIPQVQPLEEKQIQEEGQVKEEEQKQEKKPQIEQKNISEYGVEIFPNIAFNEENILYIESAKPLWVGMINLENRKRIAKTKQEFDIPLDKQLLISIARGGFVLSLDEESREFKGYLPVYLIYTKEGGLREISQDEFIYLNGGVQW</sequence>
<dbReference type="OrthoDB" id="5372824at2"/>
<evidence type="ECO:0000256" key="2">
    <source>
        <dbReference type="SAM" id="Phobius"/>
    </source>
</evidence>
<keyword evidence="4" id="KW-1185">Reference proteome</keyword>
<feature type="transmembrane region" description="Helical" evidence="2">
    <location>
        <begin position="91"/>
        <end position="112"/>
    </location>
</feature>
<organism evidence="3 4">
    <name type="scientific">Helicobacter cholecystus</name>
    <dbReference type="NCBI Taxonomy" id="45498"/>
    <lineage>
        <taxon>Bacteria</taxon>
        <taxon>Pseudomonadati</taxon>
        <taxon>Campylobacterota</taxon>
        <taxon>Epsilonproteobacteria</taxon>
        <taxon>Campylobacterales</taxon>
        <taxon>Helicobacteraceae</taxon>
        <taxon>Helicobacter</taxon>
    </lineage>
</organism>
<comment type="caution">
    <text evidence="3">The sequence shown here is derived from an EMBL/GenBank/DDBJ whole genome shotgun (WGS) entry which is preliminary data.</text>
</comment>
<dbReference type="RefSeq" id="WP_104725079.1">
    <property type="nucleotide sequence ID" value="NZ_FZNE01000015.1"/>
</dbReference>
<dbReference type="EMBL" id="NXLU01000003">
    <property type="protein sequence ID" value="RDU69241.1"/>
    <property type="molecule type" value="Genomic_DNA"/>
</dbReference>